<organism evidence="1 2">
    <name type="scientific">Cylicocyclus nassatus</name>
    <name type="common">Nematode worm</name>
    <dbReference type="NCBI Taxonomy" id="53992"/>
    <lineage>
        <taxon>Eukaryota</taxon>
        <taxon>Metazoa</taxon>
        <taxon>Ecdysozoa</taxon>
        <taxon>Nematoda</taxon>
        <taxon>Chromadorea</taxon>
        <taxon>Rhabditida</taxon>
        <taxon>Rhabditina</taxon>
        <taxon>Rhabditomorpha</taxon>
        <taxon>Strongyloidea</taxon>
        <taxon>Strongylidae</taxon>
        <taxon>Cylicocyclus</taxon>
    </lineage>
</organism>
<protein>
    <submittedName>
        <fullName evidence="1">Uncharacterized protein</fullName>
    </submittedName>
</protein>
<keyword evidence="2" id="KW-1185">Reference proteome</keyword>
<dbReference type="EMBL" id="CATQJL010000316">
    <property type="protein sequence ID" value="CAJ0606060.1"/>
    <property type="molecule type" value="Genomic_DNA"/>
</dbReference>
<dbReference type="Proteomes" id="UP001176961">
    <property type="component" value="Unassembled WGS sequence"/>
</dbReference>
<evidence type="ECO:0000313" key="2">
    <source>
        <dbReference type="Proteomes" id="UP001176961"/>
    </source>
</evidence>
<accession>A0AA36H966</accession>
<evidence type="ECO:0000313" key="1">
    <source>
        <dbReference type="EMBL" id="CAJ0606060.1"/>
    </source>
</evidence>
<gene>
    <name evidence="1" type="ORF">CYNAS_LOCUS18043</name>
</gene>
<dbReference type="AlphaFoldDB" id="A0AA36H966"/>
<reference evidence="1" key="1">
    <citation type="submission" date="2023-07" db="EMBL/GenBank/DDBJ databases">
        <authorList>
            <consortium name="CYATHOMIX"/>
        </authorList>
    </citation>
    <scope>NUCLEOTIDE SEQUENCE</scope>
    <source>
        <strain evidence="1">N/A</strain>
    </source>
</reference>
<sequence length="79" mass="8780">MFFPVSRTVLENIVLCAYGGFVKARMRRLTDDDKLNLGTTVGYWLGAAVAASSIRVGLVLTTRGWPDLEMRTKLQEEAC</sequence>
<comment type="caution">
    <text evidence="1">The sequence shown here is derived from an EMBL/GenBank/DDBJ whole genome shotgun (WGS) entry which is preliminary data.</text>
</comment>
<name>A0AA36H966_CYLNA</name>
<proteinExistence type="predicted"/>